<dbReference type="GO" id="GO:0004222">
    <property type="term" value="F:metalloendopeptidase activity"/>
    <property type="evidence" value="ECO:0007669"/>
    <property type="project" value="InterPro"/>
</dbReference>
<feature type="compositionally biased region" description="Low complexity" evidence="20">
    <location>
        <begin position="741"/>
        <end position="753"/>
    </location>
</feature>
<feature type="disulfide bond" evidence="18">
    <location>
        <begin position="360"/>
        <end position="432"/>
    </location>
</feature>
<dbReference type="Proteomes" id="UP000001593">
    <property type="component" value="Unassembled WGS sequence"/>
</dbReference>
<keyword evidence="15" id="KW-0325">Glycoprotein</keyword>
<feature type="disulfide bond" evidence="18">
    <location>
        <begin position="343"/>
        <end position="348"/>
    </location>
</feature>
<evidence type="ECO:0000256" key="15">
    <source>
        <dbReference type="ARBA" id="ARBA00023180"/>
    </source>
</evidence>
<dbReference type="InterPro" id="IPR045371">
    <property type="entry name" value="ADAMTS_CR_3"/>
</dbReference>
<evidence type="ECO:0000256" key="9">
    <source>
        <dbReference type="ARBA" id="ARBA00022801"/>
    </source>
</evidence>
<dbReference type="InterPro" id="IPR000884">
    <property type="entry name" value="TSP1_rpt"/>
</dbReference>
<dbReference type="GO" id="GO:0046872">
    <property type="term" value="F:metal ion binding"/>
    <property type="evidence" value="ECO:0007669"/>
    <property type="project" value="UniProtKB-KW"/>
</dbReference>
<keyword evidence="11 21" id="KW-1133">Transmembrane helix</keyword>
<evidence type="ECO:0000256" key="21">
    <source>
        <dbReference type="SAM" id="Phobius"/>
    </source>
</evidence>
<name>A7SQN0_NEMVE</name>
<dbReference type="InterPro" id="IPR050439">
    <property type="entry name" value="ADAMTS_ADAMTS-like"/>
</dbReference>
<evidence type="ECO:0000256" key="8">
    <source>
        <dbReference type="ARBA" id="ARBA00022737"/>
    </source>
</evidence>
<comment type="subcellular location">
    <subcellularLocation>
        <location evidence="1">Membrane</location>
        <topology evidence="1">Single-pass membrane protein</topology>
    </subcellularLocation>
    <subcellularLocation>
        <location evidence="2">Secreted</location>
    </subcellularLocation>
</comment>
<keyword evidence="9" id="KW-0378">Hydrolase</keyword>
<keyword evidence="24" id="KW-1185">Reference proteome</keyword>
<feature type="domain" description="Peptidase M12B" evidence="22">
    <location>
        <begin position="265"/>
        <end position="425"/>
    </location>
</feature>
<evidence type="ECO:0000256" key="10">
    <source>
        <dbReference type="ARBA" id="ARBA00022833"/>
    </source>
</evidence>
<dbReference type="InterPro" id="IPR002870">
    <property type="entry name" value="Peptidase_M12B_N"/>
</dbReference>
<feature type="binding site" evidence="17">
    <location>
        <position position="432"/>
    </location>
    <ligand>
        <name>Ca(2+)</name>
        <dbReference type="ChEBI" id="CHEBI:29108"/>
        <label>1</label>
    </ligand>
</feature>
<evidence type="ECO:0000256" key="2">
    <source>
        <dbReference type="ARBA" id="ARBA00004613"/>
    </source>
</evidence>
<feature type="disulfide bond" evidence="18">
    <location>
        <begin position="535"/>
        <end position="573"/>
    </location>
</feature>
<evidence type="ECO:0000256" key="14">
    <source>
        <dbReference type="ARBA" id="ARBA00023157"/>
    </source>
</evidence>
<evidence type="ECO:0000256" key="13">
    <source>
        <dbReference type="ARBA" id="ARBA00023136"/>
    </source>
</evidence>
<feature type="region of interest" description="Disordered" evidence="20">
    <location>
        <begin position="226"/>
        <end position="252"/>
    </location>
</feature>
<dbReference type="SMART" id="SM00355">
    <property type="entry name" value="ZnF_C2H2"/>
    <property type="match status" value="2"/>
</dbReference>
<dbReference type="GO" id="GO:0005576">
    <property type="term" value="C:extracellular region"/>
    <property type="evidence" value="ECO:0007669"/>
    <property type="project" value="UniProtKB-SubCell"/>
</dbReference>
<evidence type="ECO:0000256" key="19">
    <source>
        <dbReference type="PROSITE-ProRule" id="PRU00276"/>
    </source>
</evidence>
<feature type="binding site" evidence="17 19">
    <location>
        <position position="382"/>
    </location>
    <ligand>
        <name>Zn(2+)</name>
        <dbReference type="ChEBI" id="CHEBI:29105"/>
        <note>catalytic</note>
    </ligand>
</feature>
<keyword evidence="3" id="KW-0964">Secreted</keyword>
<keyword evidence="8" id="KW-0677">Repeat</keyword>
<accession>A7SQN0</accession>
<feature type="disulfide bond" evidence="18">
    <location>
        <begin position="469"/>
        <end position="487"/>
    </location>
</feature>
<dbReference type="GO" id="GO:0006508">
    <property type="term" value="P:proteolysis"/>
    <property type="evidence" value="ECO:0007669"/>
    <property type="project" value="UniProtKB-KW"/>
</dbReference>
<dbReference type="InterPro" id="IPR013087">
    <property type="entry name" value="Znf_C2H2_type"/>
</dbReference>
<feature type="binding site" evidence="17 19">
    <location>
        <position position="386"/>
    </location>
    <ligand>
        <name>Zn(2+)</name>
        <dbReference type="ChEBI" id="CHEBI:29105"/>
        <note>catalytic</note>
    </ligand>
</feature>
<evidence type="ECO:0000259" key="22">
    <source>
        <dbReference type="PROSITE" id="PS50215"/>
    </source>
</evidence>
<feature type="region of interest" description="Disordered" evidence="20">
    <location>
        <begin position="853"/>
        <end position="893"/>
    </location>
</feature>
<keyword evidence="7" id="KW-0732">Signal</keyword>
<evidence type="ECO:0000256" key="18">
    <source>
        <dbReference type="PIRSR" id="PIRSR613273-3"/>
    </source>
</evidence>
<evidence type="ECO:0000256" key="11">
    <source>
        <dbReference type="ARBA" id="ARBA00022989"/>
    </source>
</evidence>
<keyword evidence="12" id="KW-0482">Metalloprotease</keyword>
<keyword evidence="13 21" id="KW-0472">Membrane</keyword>
<dbReference type="SUPFAM" id="SSF55486">
    <property type="entry name" value="Metalloproteases ('zincins'), catalytic domain"/>
    <property type="match status" value="1"/>
</dbReference>
<feature type="binding site" evidence="17 19">
    <location>
        <position position="392"/>
    </location>
    <ligand>
        <name>Zn(2+)</name>
        <dbReference type="ChEBI" id="CHEBI:29105"/>
        <note>catalytic</note>
    </ligand>
</feature>
<dbReference type="SUPFAM" id="SSF82895">
    <property type="entry name" value="TSP-1 type 1 repeat"/>
    <property type="match status" value="1"/>
</dbReference>
<dbReference type="GO" id="GO:0030198">
    <property type="term" value="P:extracellular matrix organization"/>
    <property type="evidence" value="ECO:0007669"/>
    <property type="project" value="InterPro"/>
</dbReference>
<sequence>MHLNSRYMILGTDNCFTGFLAVGNKYIYLKINSKRYALTNLYKATLTVQQHKDENDTGMMMRVLCLLAFLPAFLTMASPPTQHLSNLHEVMTRDEKVHYFEADSSDHVPDYDVIKLDNQRLRRDPPRNLLRLPIFGKDMELQLEPSDGIHRELMVERLRKDGMTEKQLHKPEADFYHGHVVSEPGSLVALRRDIKTGELSGSIVVQKHLHKLEPVTADLKKRAALHGDGHHVISRRSLRPSSKQSPVRAPQTIKRSLPTKPLGRKVIEYMITMDHVTSEFYKDRAVDYIANLANMPFLNFTKHNIRSGGSYLNRFSLWAEQHNSPPAAPEHFDNAVLITKRICGLADCSLNGLAFCGYSCESRYSASVNDDQGLQTAFSIAHEMAHNLGVDHDTGDCSGHIMTSGQPSGPDAFTWSKCSRKELKQSFAGHECYDNLPPKLIKIPSRPPGFNIDADEQCTMMYGRGYKRCPITQHQCDQMFCYRGNSCVARGSPPVDGTACGWRKWCMKGRCVEVGASLPPPVDGQWSDWGEYSACTVTCGFGVQHRVRTCTNPSPQFGGKDCVGTHKGEWRICKKQVSATVPLFTHYYHIQEASHAPCTLYCRRGNVAEILGPVADGTSCYRAPERRDVCIEGKCRIVGCDYSLDSGRDVDRCGKCAGDGSECVKVTKMYTDQSHTIKALYIVLLFYSLALYIVLLFLFPSSLHRYTVLSPSSLHRSTVPSPLLFEDQDMMAAGERSNSPTSIDSTDSGKSSSRAGHGPTTMFVYDCMWRGCDYQYEDLQDLRVHVLDSSNHLRKQDDGFYHCLWATCTRARRGARPYNSSAKLFRHCREVHLVGPPRIVAPLDRSKNFFPRHQASFTEPSPDSSPPPPRTPVAPSTSPAVSLGPAAGGMGQGVMGMNQGNAMAGQFQGNTGTVSSPTQYGMGGRMIPQPSMQQGEANLLREKKINICP</sequence>
<keyword evidence="10 17" id="KW-0862">Zinc</keyword>
<dbReference type="Pfam" id="PF01562">
    <property type="entry name" value="Pep_M12B_propep"/>
    <property type="match status" value="1"/>
</dbReference>
<gene>
    <name evidence="23" type="ORF">NEMVEDRAFT_v1g215897</name>
</gene>
<feature type="disulfide bond" evidence="18">
    <location>
        <begin position="397"/>
        <end position="418"/>
    </location>
</feature>
<evidence type="ECO:0000313" key="23">
    <source>
        <dbReference type="EMBL" id="EDO33983.1"/>
    </source>
</evidence>
<evidence type="ECO:0000256" key="20">
    <source>
        <dbReference type="SAM" id="MobiDB-lite"/>
    </source>
</evidence>
<dbReference type="InterPro" id="IPR041645">
    <property type="entry name" value="ADAMTS_CR_2"/>
</dbReference>
<evidence type="ECO:0000256" key="12">
    <source>
        <dbReference type="ARBA" id="ARBA00023049"/>
    </source>
</evidence>
<evidence type="ECO:0000256" key="5">
    <source>
        <dbReference type="ARBA" id="ARBA00022692"/>
    </source>
</evidence>
<dbReference type="GO" id="GO:0016020">
    <property type="term" value="C:membrane"/>
    <property type="evidence" value="ECO:0007669"/>
    <property type="project" value="UniProtKB-SubCell"/>
</dbReference>
<dbReference type="PANTHER" id="PTHR13723:SF200">
    <property type="entry name" value="ADAM METALLOPEPTIDASE WITH THROMBOSPONDIN TYPE 1 MOTIF B, ISOFORM B"/>
    <property type="match status" value="1"/>
</dbReference>
<comment type="caution">
    <text evidence="19">Lacks conserved residue(s) required for the propagation of feature annotation.</text>
</comment>
<dbReference type="eggNOG" id="KOG1827">
    <property type="taxonomic scope" value="Eukaryota"/>
</dbReference>
<organism evidence="23 24">
    <name type="scientific">Nematostella vectensis</name>
    <name type="common">Starlet sea anemone</name>
    <dbReference type="NCBI Taxonomy" id="45351"/>
    <lineage>
        <taxon>Eukaryota</taxon>
        <taxon>Metazoa</taxon>
        <taxon>Cnidaria</taxon>
        <taxon>Anthozoa</taxon>
        <taxon>Hexacorallia</taxon>
        <taxon>Actiniaria</taxon>
        <taxon>Edwardsiidae</taxon>
        <taxon>Nematostella</taxon>
    </lineage>
</organism>
<evidence type="ECO:0000256" key="7">
    <source>
        <dbReference type="ARBA" id="ARBA00022729"/>
    </source>
</evidence>
<dbReference type="Gene3D" id="3.40.1620.60">
    <property type="match status" value="1"/>
</dbReference>
<evidence type="ECO:0000256" key="4">
    <source>
        <dbReference type="ARBA" id="ARBA00022670"/>
    </source>
</evidence>
<evidence type="ECO:0000256" key="1">
    <source>
        <dbReference type="ARBA" id="ARBA00004167"/>
    </source>
</evidence>
<feature type="region of interest" description="Disordered" evidence="20">
    <location>
        <begin position="734"/>
        <end position="755"/>
    </location>
</feature>
<proteinExistence type="predicted"/>
<dbReference type="Pfam" id="PF19236">
    <property type="entry name" value="ADAMTS_CR_3"/>
    <property type="match status" value="1"/>
</dbReference>
<dbReference type="eggNOG" id="KOG3538">
    <property type="taxonomic scope" value="Eukaryota"/>
</dbReference>
<dbReference type="Gene3D" id="2.20.100.10">
    <property type="entry name" value="Thrombospondin type-1 (TSP1) repeat"/>
    <property type="match status" value="1"/>
</dbReference>
<feature type="binding site" evidence="17">
    <location>
        <position position="333"/>
    </location>
    <ligand>
        <name>Ca(2+)</name>
        <dbReference type="ChEBI" id="CHEBI:29108"/>
        <label>1</label>
    </ligand>
</feature>
<evidence type="ECO:0000313" key="24">
    <source>
        <dbReference type="Proteomes" id="UP000001593"/>
    </source>
</evidence>
<evidence type="ECO:0000256" key="17">
    <source>
        <dbReference type="PIRSR" id="PIRSR613273-2"/>
    </source>
</evidence>
<dbReference type="Gene3D" id="3.40.390.10">
    <property type="entry name" value="Collagenase (Catalytic Domain)"/>
    <property type="match status" value="1"/>
</dbReference>
<dbReference type="HOGENOM" id="CLU_310208_0_0_1"/>
<keyword evidence="17" id="KW-0106">Calcium</keyword>
<dbReference type="PROSITE" id="PS50215">
    <property type="entry name" value="ADAM_MEPRO"/>
    <property type="match status" value="1"/>
</dbReference>
<dbReference type="Pfam" id="PF17771">
    <property type="entry name" value="ADAMTS_CR_2"/>
    <property type="match status" value="1"/>
</dbReference>
<dbReference type="EMBL" id="DS469748">
    <property type="protein sequence ID" value="EDO33983.1"/>
    <property type="molecule type" value="Genomic_DNA"/>
</dbReference>
<reference evidence="23 24" key="1">
    <citation type="journal article" date="2007" name="Science">
        <title>Sea anemone genome reveals ancestral eumetazoan gene repertoire and genomic organization.</title>
        <authorList>
            <person name="Putnam N.H."/>
            <person name="Srivastava M."/>
            <person name="Hellsten U."/>
            <person name="Dirks B."/>
            <person name="Chapman J."/>
            <person name="Salamov A."/>
            <person name="Terry A."/>
            <person name="Shapiro H."/>
            <person name="Lindquist E."/>
            <person name="Kapitonov V.V."/>
            <person name="Jurka J."/>
            <person name="Genikhovich G."/>
            <person name="Grigoriev I.V."/>
            <person name="Lucas S.M."/>
            <person name="Steele R.E."/>
            <person name="Finnerty J.R."/>
            <person name="Technau U."/>
            <person name="Martindale M.Q."/>
            <person name="Rokhsar D.S."/>
        </authorList>
    </citation>
    <scope>NUCLEOTIDE SEQUENCE [LARGE SCALE GENOMIC DNA]</scope>
    <source>
        <strain evidence="24">CH2 X CH6</strain>
    </source>
</reference>
<evidence type="ECO:0000256" key="16">
    <source>
        <dbReference type="PIRSR" id="PIRSR613273-1"/>
    </source>
</evidence>
<dbReference type="PhylomeDB" id="A7SQN0"/>
<dbReference type="FunFam" id="2.20.100.10:FF:000007">
    <property type="entry name" value="Thrombospondin 1"/>
    <property type="match status" value="1"/>
</dbReference>
<dbReference type="PANTHER" id="PTHR13723">
    <property type="entry name" value="ADAMTS A DISINTEGRIN AND METALLOPROTEASE WITH THROMBOSPONDIN MOTIFS PROTEASE"/>
    <property type="match status" value="1"/>
</dbReference>
<dbReference type="InParanoid" id="A7SQN0"/>
<keyword evidence="6 17" id="KW-0479">Metal-binding</keyword>
<dbReference type="InterPro" id="IPR013273">
    <property type="entry name" value="ADAMTS/ADAMTS-like"/>
</dbReference>
<keyword evidence="4" id="KW-0645">Protease</keyword>
<dbReference type="InterPro" id="IPR036383">
    <property type="entry name" value="TSP1_rpt_sf"/>
</dbReference>
<dbReference type="AlphaFoldDB" id="A7SQN0"/>
<protein>
    <recommendedName>
        <fullName evidence="22">Peptidase M12B domain-containing protein</fullName>
    </recommendedName>
</protein>
<keyword evidence="14 18" id="KW-1015">Disulfide bond</keyword>
<feature type="disulfide bond" evidence="18">
    <location>
        <begin position="476"/>
        <end position="506"/>
    </location>
</feature>
<evidence type="ECO:0000256" key="6">
    <source>
        <dbReference type="ARBA" id="ARBA00022723"/>
    </source>
</evidence>
<comment type="cofactor">
    <cofactor evidence="17">
        <name>Zn(2+)</name>
        <dbReference type="ChEBI" id="CHEBI:29105"/>
    </cofactor>
    <text evidence="17">Binds 1 zinc ion per subunit.</text>
</comment>
<dbReference type="InterPro" id="IPR001590">
    <property type="entry name" value="Peptidase_M12B"/>
</dbReference>
<dbReference type="InterPro" id="IPR024079">
    <property type="entry name" value="MetalloPept_cat_dom_sf"/>
</dbReference>
<feature type="active site" evidence="16 19">
    <location>
        <position position="383"/>
    </location>
</feature>
<dbReference type="PROSITE" id="PS50092">
    <property type="entry name" value="TSP1"/>
    <property type="match status" value="1"/>
</dbReference>
<feature type="compositionally biased region" description="Pro residues" evidence="20">
    <location>
        <begin position="863"/>
        <end position="872"/>
    </location>
</feature>
<feature type="disulfide bond" evidence="18">
    <location>
        <begin position="500"/>
        <end position="511"/>
    </location>
</feature>
<dbReference type="PRINTS" id="PR01857">
    <property type="entry name" value="ADAMTSFAMILY"/>
</dbReference>
<dbReference type="SMART" id="SM00209">
    <property type="entry name" value="TSP1"/>
    <property type="match status" value="1"/>
</dbReference>
<feature type="transmembrane region" description="Helical" evidence="21">
    <location>
        <begin position="679"/>
        <end position="699"/>
    </location>
</feature>
<dbReference type="Pfam" id="PF00090">
    <property type="entry name" value="TSP_1"/>
    <property type="match status" value="1"/>
</dbReference>
<dbReference type="Pfam" id="PF01421">
    <property type="entry name" value="Reprolysin"/>
    <property type="match status" value="1"/>
</dbReference>
<keyword evidence="5 21" id="KW-0812">Transmembrane</keyword>
<dbReference type="Gene3D" id="3.30.160.60">
    <property type="entry name" value="Classic Zinc Finger"/>
    <property type="match status" value="1"/>
</dbReference>
<evidence type="ECO:0000256" key="3">
    <source>
        <dbReference type="ARBA" id="ARBA00022525"/>
    </source>
</evidence>
<feature type="disulfide bond" evidence="18">
    <location>
        <begin position="458"/>
        <end position="481"/>
    </location>
</feature>
<feature type="disulfide bond" evidence="18">
    <location>
        <begin position="550"/>
        <end position="562"/>
    </location>
</feature>